<comment type="caution">
    <text evidence="2">The sequence shown here is derived from an EMBL/GenBank/DDBJ whole genome shotgun (WGS) entry which is preliminary data.</text>
</comment>
<dbReference type="InterPro" id="IPR000792">
    <property type="entry name" value="Tscrpt_reg_LuxR_C"/>
</dbReference>
<dbReference type="GO" id="GO:0006355">
    <property type="term" value="P:regulation of DNA-templated transcription"/>
    <property type="evidence" value="ECO:0007669"/>
    <property type="project" value="InterPro"/>
</dbReference>
<dbReference type="Pfam" id="PF00196">
    <property type="entry name" value="GerE"/>
    <property type="match status" value="1"/>
</dbReference>
<organism evidence="2 3">
    <name type="scientific">Duganella vulcania</name>
    <dbReference type="NCBI Taxonomy" id="2692166"/>
    <lineage>
        <taxon>Bacteria</taxon>
        <taxon>Pseudomonadati</taxon>
        <taxon>Pseudomonadota</taxon>
        <taxon>Betaproteobacteria</taxon>
        <taxon>Burkholderiales</taxon>
        <taxon>Oxalobacteraceae</taxon>
        <taxon>Telluria group</taxon>
        <taxon>Duganella</taxon>
    </lineage>
</organism>
<feature type="domain" description="HTH luxR-type" evidence="1">
    <location>
        <begin position="1"/>
        <end position="30"/>
    </location>
</feature>
<dbReference type="AlphaFoldDB" id="A0A845FZ68"/>
<evidence type="ECO:0000313" key="2">
    <source>
        <dbReference type="EMBL" id="MYM87783.1"/>
    </source>
</evidence>
<name>A0A845FZ68_9BURK</name>
<protein>
    <recommendedName>
        <fullName evidence="1">HTH luxR-type domain-containing protein</fullName>
    </recommendedName>
</protein>
<dbReference type="EMBL" id="WWCW01000031">
    <property type="protein sequence ID" value="MYM87783.1"/>
    <property type="molecule type" value="Genomic_DNA"/>
</dbReference>
<reference evidence="2 3" key="1">
    <citation type="submission" date="2020-01" db="EMBL/GenBank/DDBJ databases">
        <title>Novel species isolated from a subtropical stream in China.</title>
        <authorList>
            <person name="Lu H."/>
        </authorList>
    </citation>
    <scope>NUCLEOTIDE SEQUENCE [LARGE SCALE GENOMIC DNA]</scope>
    <source>
        <strain evidence="2 3">FT82W</strain>
    </source>
</reference>
<evidence type="ECO:0000313" key="3">
    <source>
        <dbReference type="Proteomes" id="UP000470302"/>
    </source>
</evidence>
<dbReference type="Proteomes" id="UP000470302">
    <property type="component" value="Unassembled WGS sequence"/>
</dbReference>
<gene>
    <name evidence="2" type="ORF">GTP91_11390</name>
</gene>
<sequence length="47" mass="5295">MNLLPHTVESYRTNIKQKMGIASGSELYRLPFVLIMLNVNRSLFAAG</sequence>
<proteinExistence type="predicted"/>
<accession>A0A845FZ68</accession>
<evidence type="ECO:0000259" key="1">
    <source>
        <dbReference type="Pfam" id="PF00196"/>
    </source>
</evidence>